<accession>A0ABR3JS42</accession>
<dbReference type="InterPro" id="IPR002575">
    <property type="entry name" value="Aminoglycoside_PTrfase"/>
</dbReference>
<dbReference type="InterPro" id="IPR011009">
    <property type="entry name" value="Kinase-like_dom_sf"/>
</dbReference>
<feature type="domain" description="Aminoglycoside phosphotransferase" evidence="1">
    <location>
        <begin position="41"/>
        <end position="302"/>
    </location>
</feature>
<organism evidence="2 3">
    <name type="scientific">Hohenbuehelia grisea</name>
    <dbReference type="NCBI Taxonomy" id="104357"/>
    <lineage>
        <taxon>Eukaryota</taxon>
        <taxon>Fungi</taxon>
        <taxon>Dikarya</taxon>
        <taxon>Basidiomycota</taxon>
        <taxon>Agaricomycotina</taxon>
        <taxon>Agaricomycetes</taxon>
        <taxon>Agaricomycetidae</taxon>
        <taxon>Agaricales</taxon>
        <taxon>Pleurotineae</taxon>
        <taxon>Pleurotaceae</taxon>
        <taxon>Hohenbuehelia</taxon>
    </lineage>
</organism>
<dbReference type="Proteomes" id="UP001556367">
    <property type="component" value="Unassembled WGS sequence"/>
</dbReference>
<dbReference type="PANTHER" id="PTHR21310:SF15">
    <property type="entry name" value="AMINOGLYCOSIDE PHOSPHOTRANSFERASE DOMAIN-CONTAINING PROTEIN"/>
    <property type="match status" value="1"/>
</dbReference>
<evidence type="ECO:0000313" key="2">
    <source>
        <dbReference type="EMBL" id="KAL0958449.1"/>
    </source>
</evidence>
<keyword evidence="3" id="KW-1185">Reference proteome</keyword>
<sequence length="386" mass="42734">MPAAKSKRPEVAALEATISLDALMASLCATTNTTECIMLNVLAEGSDHLVYLARMNDGTEVVARVAFNYVDYPETASRQMESEVATMQWVRAHTDIPIPAILFTCTDPTNPVGAAYMLMEKSVGHSLSKVWDTISQTQKDKLIAQLAQINVTLMKACSFKQIGSIFSVDGAFSIEPIVPSCFPWVFRRDLGLDRGPWASEREYLGACATRELDWINRHQGELAAAWTKEDMGPGEIVAGYTELLHRLQVEISRLEWLDRPYGGLGPFILYHPDLGLGNIIVQEDDPIMITGIIDWECSYAAPLCTVTAVPEFIQECSDDWIGDPATPASNREIYVKACSNALPGVFEPAHKAGRKLRKLERVTQLITTRVPLETIQKEVALIFDDV</sequence>
<dbReference type="PANTHER" id="PTHR21310">
    <property type="entry name" value="AMINOGLYCOSIDE PHOSPHOTRANSFERASE-RELATED-RELATED"/>
    <property type="match status" value="1"/>
</dbReference>
<gene>
    <name evidence="2" type="ORF">HGRIS_000592</name>
</gene>
<protein>
    <recommendedName>
        <fullName evidence="1">Aminoglycoside phosphotransferase domain-containing protein</fullName>
    </recommendedName>
</protein>
<dbReference type="EMBL" id="JASNQZ010000004">
    <property type="protein sequence ID" value="KAL0958449.1"/>
    <property type="molecule type" value="Genomic_DNA"/>
</dbReference>
<evidence type="ECO:0000313" key="3">
    <source>
        <dbReference type="Proteomes" id="UP001556367"/>
    </source>
</evidence>
<dbReference type="Pfam" id="PF01636">
    <property type="entry name" value="APH"/>
    <property type="match status" value="1"/>
</dbReference>
<proteinExistence type="predicted"/>
<dbReference type="Gene3D" id="3.90.1200.10">
    <property type="match status" value="1"/>
</dbReference>
<evidence type="ECO:0000259" key="1">
    <source>
        <dbReference type="Pfam" id="PF01636"/>
    </source>
</evidence>
<dbReference type="InterPro" id="IPR051678">
    <property type="entry name" value="AGP_Transferase"/>
</dbReference>
<reference evidence="3" key="1">
    <citation type="submission" date="2024-06" db="EMBL/GenBank/DDBJ databases">
        <title>Multi-omics analyses provide insights into the biosynthesis of the anticancer antibiotic pleurotin in Hohenbuehelia grisea.</title>
        <authorList>
            <person name="Weaver J.A."/>
            <person name="Alberti F."/>
        </authorList>
    </citation>
    <scope>NUCLEOTIDE SEQUENCE [LARGE SCALE GENOMIC DNA]</scope>
    <source>
        <strain evidence="3">T-177</strain>
    </source>
</reference>
<dbReference type="SUPFAM" id="SSF56112">
    <property type="entry name" value="Protein kinase-like (PK-like)"/>
    <property type="match status" value="1"/>
</dbReference>
<comment type="caution">
    <text evidence="2">The sequence shown here is derived from an EMBL/GenBank/DDBJ whole genome shotgun (WGS) entry which is preliminary data.</text>
</comment>
<name>A0ABR3JS42_9AGAR</name>
<dbReference type="Gene3D" id="3.30.200.20">
    <property type="entry name" value="Phosphorylase Kinase, domain 1"/>
    <property type="match status" value="1"/>
</dbReference>